<keyword evidence="1" id="KW-0812">Transmembrane</keyword>
<reference evidence="2 3" key="1">
    <citation type="submission" date="2023-05" db="EMBL/GenBank/DDBJ databases">
        <title>Comparative genomics reveals the evidence of polycyclic aromatic hydrocarbons degradation in moderately halophilic genus Pontibacillus.</title>
        <authorList>
            <person name="Yang H."/>
            <person name="Qian Z."/>
        </authorList>
    </citation>
    <scope>NUCLEOTIDE SEQUENCE [LARGE SCALE GENOMIC DNA]</scope>
    <source>
        <strain evidence="3">HN14</strain>
    </source>
</reference>
<sequence>MGTITRVKKRLDKDVNTMKDRSFLYIIGGVGILSWILYFLAYYSHYKMHYIVEGLISIVVATVVYFVLVASFFRGNGGKKVTGTTLGLIAVAFMVVLAI</sequence>
<protein>
    <recommendedName>
        <fullName evidence="4">Preprotein translocase subunit SecE</fullName>
    </recommendedName>
</protein>
<keyword evidence="1" id="KW-1133">Transmembrane helix</keyword>
<name>A0ABY8V1H6_9BACI</name>
<feature type="transmembrane region" description="Helical" evidence="1">
    <location>
        <begin position="81"/>
        <end position="98"/>
    </location>
</feature>
<keyword evidence="3" id="KW-1185">Reference proteome</keyword>
<accession>A0ABY8V1H6</accession>
<feature type="transmembrane region" description="Helical" evidence="1">
    <location>
        <begin position="23"/>
        <end position="44"/>
    </location>
</feature>
<evidence type="ECO:0000256" key="1">
    <source>
        <dbReference type="SAM" id="Phobius"/>
    </source>
</evidence>
<evidence type="ECO:0000313" key="2">
    <source>
        <dbReference type="EMBL" id="WIF99604.1"/>
    </source>
</evidence>
<keyword evidence="1" id="KW-0472">Membrane</keyword>
<dbReference type="Proteomes" id="UP001236652">
    <property type="component" value="Chromosome"/>
</dbReference>
<proteinExistence type="predicted"/>
<feature type="transmembrane region" description="Helical" evidence="1">
    <location>
        <begin position="50"/>
        <end position="69"/>
    </location>
</feature>
<evidence type="ECO:0008006" key="4">
    <source>
        <dbReference type="Google" id="ProtNLM"/>
    </source>
</evidence>
<dbReference type="EMBL" id="CP126446">
    <property type="protein sequence ID" value="WIF99604.1"/>
    <property type="molecule type" value="Genomic_DNA"/>
</dbReference>
<organism evidence="2 3">
    <name type="scientific">Pontibacillus chungwhensis</name>
    <dbReference type="NCBI Taxonomy" id="265426"/>
    <lineage>
        <taxon>Bacteria</taxon>
        <taxon>Bacillati</taxon>
        <taxon>Bacillota</taxon>
        <taxon>Bacilli</taxon>
        <taxon>Bacillales</taxon>
        <taxon>Bacillaceae</taxon>
        <taxon>Pontibacillus</taxon>
    </lineage>
</organism>
<evidence type="ECO:0000313" key="3">
    <source>
        <dbReference type="Proteomes" id="UP001236652"/>
    </source>
</evidence>
<dbReference type="RefSeq" id="WP_231415921.1">
    <property type="nucleotide sequence ID" value="NZ_CP126446.1"/>
</dbReference>
<gene>
    <name evidence="2" type="ORF">QNI29_08085</name>
</gene>